<dbReference type="EMBL" id="KZ821711">
    <property type="protein sequence ID" value="PYH80267.1"/>
    <property type="molecule type" value="Genomic_DNA"/>
</dbReference>
<dbReference type="VEuPathDB" id="FungiDB:BO82DRAFT_366056"/>
<accession>A0A319C993</accession>
<protein>
    <submittedName>
        <fullName evidence="1">Uncharacterized protein</fullName>
    </submittedName>
</protein>
<proteinExistence type="predicted"/>
<organism evidence="1 2">
    <name type="scientific">Aspergillus uvarum CBS 121591</name>
    <dbReference type="NCBI Taxonomy" id="1448315"/>
    <lineage>
        <taxon>Eukaryota</taxon>
        <taxon>Fungi</taxon>
        <taxon>Dikarya</taxon>
        <taxon>Ascomycota</taxon>
        <taxon>Pezizomycotina</taxon>
        <taxon>Eurotiomycetes</taxon>
        <taxon>Eurotiomycetidae</taxon>
        <taxon>Eurotiales</taxon>
        <taxon>Aspergillaceae</taxon>
        <taxon>Aspergillus</taxon>
        <taxon>Aspergillus subgen. Circumdati</taxon>
    </lineage>
</organism>
<name>A0A319C993_9EURO</name>
<dbReference type="RefSeq" id="XP_025490467.1">
    <property type="nucleotide sequence ID" value="XM_025637027.1"/>
</dbReference>
<evidence type="ECO:0000313" key="2">
    <source>
        <dbReference type="Proteomes" id="UP000248340"/>
    </source>
</evidence>
<keyword evidence="2" id="KW-1185">Reference proteome</keyword>
<dbReference type="GeneID" id="37139768"/>
<dbReference type="AlphaFoldDB" id="A0A319C993"/>
<sequence length="273" mass="30662">MPRFSSRGVSVDDLGGYYRQSRWPMRLSDVRRKKGRWVNGSRGYALGVCGESCYRITSLRRPQPNSAFCEERRLPTAKEVCLYGSIILLVADTRFPGDPVVIGYTIHADYRSLIIQLLFIAQYLTTGLSYEWGQVTSGIRFTQSLSFQSYKGSCPTPLPQVCVKLPVTSLGTSALLRKKRFIMKEQQQTQTELPISRYHRTLAAHCNLPLRVIRACGMLRFPKPCFELGLTLLKIASPLRWPGLIATTRRGTLGTVVGACALRLAGLIENRLM</sequence>
<evidence type="ECO:0000313" key="1">
    <source>
        <dbReference type="EMBL" id="PYH80267.1"/>
    </source>
</evidence>
<dbReference type="Proteomes" id="UP000248340">
    <property type="component" value="Unassembled WGS sequence"/>
</dbReference>
<gene>
    <name evidence="1" type="ORF">BO82DRAFT_366056</name>
</gene>
<reference evidence="1 2" key="1">
    <citation type="submission" date="2016-12" db="EMBL/GenBank/DDBJ databases">
        <title>The genomes of Aspergillus section Nigri reveals drivers in fungal speciation.</title>
        <authorList>
            <consortium name="DOE Joint Genome Institute"/>
            <person name="Vesth T.C."/>
            <person name="Nybo J."/>
            <person name="Theobald S."/>
            <person name="Brandl J."/>
            <person name="Frisvad J.C."/>
            <person name="Nielsen K.F."/>
            <person name="Lyhne E.K."/>
            <person name="Kogle M.E."/>
            <person name="Kuo A."/>
            <person name="Riley R."/>
            <person name="Clum A."/>
            <person name="Nolan M."/>
            <person name="Lipzen A."/>
            <person name="Salamov A."/>
            <person name="Henrissat B."/>
            <person name="Wiebenga A."/>
            <person name="De Vries R.P."/>
            <person name="Grigoriev I.V."/>
            <person name="Mortensen U.H."/>
            <person name="Andersen M.R."/>
            <person name="Baker S.E."/>
        </authorList>
    </citation>
    <scope>NUCLEOTIDE SEQUENCE [LARGE SCALE GENOMIC DNA]</scope>
    <source>
        <strain evidence="1 2">CBS 121591</strain>
    </source>
</reference>